<comment type="caution">
    <text evidence="4">The sequence shown here is derived from an EMBL/GenBank/DDBJ whole genome shotgun (WGS) entry which is preliminary data.</text>
</comment>
<dbReference type="PANTHER" id="PTHR34502:SF5">
    <property type="entry name" value="DUF6594 DOMAIN-CONTAINING PROTEIN"/>
    <property type="match status" value="1"/>
</dbReference>
<dbReference type="Pfam" id="PF20237">
    <property type="entry name" value="DUF6594"/>
    <property type="match status" value="1"/>
</dbReference>
<dbReference type="Proteomes" id="UP000635477">
    <property type="component" value="Unassembled WGS sequence"/>
</dbReference>
<feature type="transmembrane region" description="Helical" evidence="2">
    <location>
        <begin position="434"/>
        <end position="453"/>
    </location>
</feature>
<evidence type="ECO:0000256" key="2">
    <source>
        <dbReference type="SAM" id="Phobius"/>
    </source>
</evidence>
<dbReference type="InterPro" id="IPR046529">
    <property type="entry name" value="DUF6594"/>
</dbReference>
<name>A0A8H4XMP1_9HYPO</name>
<reference evidence="4" key="1">
    <citation type="journal article" date="2020" name="BMC Genomics">
        <title>Correction to: Identification and distribution of gene clusters required for synthesis of sphingolipid metabolism inhibitors in diverse species of the filamentous fungus Fusarium.</title>
        <authorList>
            <person name="Kim H.S."/>
            <person name="Lohmar J.M."/>
            <person name="Busman M."/>
            <person name="Brown D.W."/>
            <person name="Naumann T.A."/>
            <person name="Divon H.H."/>
            <person name="Lysoe E."/>
            <person name="Uhlig S."/>
            <person name="Proctor R.H."/>
        </authorList>
    </citation>
    <scope>NUCLEOTIDE SEQUENCE</scope>
    <source>
        <strain evidence="4">NRRL 22465</strain>
    </source>
</reference>
<feature type="compositionally biased region" description="Polar residues" evidence="1">
    <location>
        <begin position="63"/>
        <end position="93"/>
    </location>
</feature>
<evidence type="ECO:0000313" key="5">
    <source>
        <dbReference type="Proteomes" id="UP000635477"/>
    </source>
</evidence>
<feature type="compositionally biased region" description="Basic residues" evidence="1">
    <location>
        <begin position="99"/>
        <end position="108"/>
    </location>
</feature>
<feature type="compositionally biased region" description="Polar residues" evidence="1">
    <location>
        <begin position="27"/>
        <end position="56"/>
    </location>
</feature>
<dbReference type="EMBL" id="JABEYC010000198">
    <property type="protein sequence ID" value="KAF4980902.1"/>
    <property type="molecule type" value="Genomic_DNA"/>
</dbReference>
<keyword evidence="2" id="KW-0472">Membrane</keyword>
<feature type="domain" description="DUF6594" evidence="3">
    <location>
        <begin position="262"/>
        <end position="481"/>
    </location>
</feature>
<feature type="compositionally biased region" description="Basic and acidic residues" evidence="1">
    <location>
        <begin position="410"/>
        <end position="419"/>
    </location>
</feature>
<evidence type="ECO:0000313" key="4">
    <source>
        <dbReference type="EMBL" id="KAF4980902.1"/>
    </source>
</evidence>
<feature type="transmembrane region" description="Helical" evidence="2">
    <location>
        <begin position="460"/>
        <end position="480"/>
    </location>
</feature>
<sequence>MEGSPTFQTQHSMESSHSPKPPRSRPLQTTVEDSGDYTQPPTSLVTQLPLSPSSSPMGAAISVQDTNSTSSGSPVTQLTQNDDTSGITSNARNNLAAERKHHKTRGAHRLGAVSFSDSGPYPVTHETFSSPAQDTAYPKSRTKDPESPWSTFAAAGYPIEPTFPQSPAHHPQYQNWGPNYAGAGYPAFPYPTTPGQQSGLPPHGQHNHPWFSHLDPKTTTLGDAFAHHSHSYNPPLAAAHEHMAAPPDNGQAIPQLDELTGYAQVAGVISGLFGPRISPLYRRFTWLQHRLLLSYQDRLTQMEEDLLGFDANDTAHRNFPASEREERARDHGTHPDKYALIERIGILLGQYSRLLASLQDFQRLPAATENEIQAYRTFMDLSRLIIPAEYEFLQQQDLISFRPGPALGPPEDRQDRPEEQDQAPAAQPEVPIRILVNASAVGFLCLSILLVALRDIWSRLLVVLYFVLLVLAILCMTGNVRQLRQLVEG</sequence>
<dbReference type="OrthoDB" id="5416037at2759"/>
<protein>
    <recommendedName>
        <fullName evidence="3">DUF6594 domain-containing protein</fullName>
    </recommendedName>
</protein>
<accession>A0A8H4XMP1</accession>
<proteinExistence type="predicted"/>
<feature type="compositionally biased region" description="Polar residues" evidence="1">
    <location>
        <begin position="1"/>
        <end position="13"/>
    </location>
</feature>
<keyword evidence="5" id="KW-1185">Reference proteome</keyword>
<feature type="region of interest" description="Disordered" evidence="1">
    <location>
        <begin position="404"/>
        <end position="426"/>
    </location>
</feature>
<evidence type="ECO:0000256" key="1">
    <source>
        <dbReference type="SAM" id="MobiDB-lite"/>
    </source>
</evidence>
<feature type="region of interest" description="Disordered" evidence="1">
    <location>
        <begin position="1"/>
        <end position="148"/>
    </location>
</feature>
<evidence type="ECO:0000259" key="3">
    <source>
        <dbReference type="Pfam" id="PF20237"/>
    </source>
</evidence>
<keyword evidence="2" id="KW-1133">Transmembrane helix</keyword>
<organism evidence="4 5">
    <name type="scientific">Fusarium zealandicum</name>
    <dbReference type="NCBI Taxonomy" id="1053134"/>
    <lineage>
        <taxon>Eukaryota</taxon>
        <taxon>Fungi</taxon>
        <taxon>Dikarya</taxon>
        <taxon>Ascomycota</taxon>
        <taxon>Pezizomycotina</taxon>
        <taxon>Sordariomycetes</taxon>
        <taxon>Hypocreomycetidae</taxon>
        <taxon>Hypocreales</taxon>
        <taxon>Nectriaceae</taxon>
        <taxon>Fusarium</taxon>
        <taxon>Fusarium staphyleae species complex</taxon>
    </lineage>
</organism>
<dbReference type="AlphaFoldDB" id="A0A8H4XMP1"/>
<gene>
    <name evidence="4" type="ORF">FZEAL_3187</name>
</gene>
<dbReference type="PANTHER" id="PTHR34502">
    <property type="entry name" value="DUF6594 DOMAIN-CONTAINING PROTEIN-RELATED"/>
    <property type="match status" value="1"/>
</dbReference>
<reference evidence="4" key="2">
    <citation type="submission" date="2020-05" db="EMBL/GenBank/DDBJ databases">
        <authorList>
            <person name="Kim H.-S."/>
            <person name="Proctor R.H."/>
            <person name="Brown D.W."/>
        </authorList>
    </citation>
    <scope>NUCLEOTIDE SEQUENCE</scope>
    <source>
        <strain evidence="4">NRRL 22465</strain>
    </source>
</reference>
<keyword evidence="2" id="KW-0812">Transmembrane</keyword>